<dbReference type="GO" id="GO:0031966">
    <property type="term" value="C:mitochondrial membrane"/>
    <property type="evidence" value="ECO:0007669"/>
    <property type="project" value="UniProtKB-SubCell"/>
</dbReference>
<keyword evidence="8 10" id="KW-0472">Membrane</keyword>
<comment type="function">
    <text evidence="1">Cytochrome c oxidase subunit which plays a role in assembly of respiratory supercomplexes.</text>
</comment>
<evidence type="ECO:0000256" key="4">
    <source>
        <dbReference type="ARBA" id="ARBA00011565"/>
    </source>
</evidence>
<evidence type="ECO:0000256" key="10">
    <source>
        <dbReference type="SAM" id="Phobius"/>
    </source>
</evidence>
<keyword evidence="13" id="KW-1185">Reference proteome</keyword>
<evidence type="ECO:0000259" key="11">
    <source>
        <dbReference type="PROSITE" id="PS51503"/>
    </source>
</evidence>
<evidence type="ECO:0000256" key="7">
    <source>
        <dbReference type="ARBA" id="ARBA00023128"/>
    </source>
</evidence>
<dbReference type="InterPro" id="IPR007667">
    <property type="entry name" value="Hypoxia_induced_domain"/>
</dbReference>
<reference evidence="12" key="1">
    <citation type="submission" date="2021-09" db="EMBL/GenBank/DDBJ databases">
        <title>A high-quality genome of the endoparasitic fungus Hirsutella rhossiliensis with a comparison of Hirsutella genomes reveals transposable elements contributing to genome size variation.</title>
        <authorList>
            <person name="Lin R."/>
            <person name="Jiao Y."/>
            <person name="Sun X."/>
            <person name="Ling J."/>
            <person name="Xie B."/>
            <person name="Cheng X."/>
        </authorList>
    </citation>
    <scope>NUCLEOTIDE SEQUENCE</scope>
    <source>
        <strain evidence="12">HR02</strain>
    </source>
</reference>
<dbReference type="GeneID" id="68355416"/>
<evidence type="ECO:0000256" key="1">
    <source>
        <dbReference type="ARBA" id="ARBA00002584"/>
    </source>
</evidence>
<dbReference type="PROSITE" id="PS51503">
    <property type="entry name" value="HIG1"/>
    <property type="match status" value="1"/>
</dbReference>
<protein>
    <submittedName>
        <fullName evidence="12">Hypoxia induced protein</fullName>
    </submittedName>
</protein>
<feature type="region of interest" description="Disordered" evidence="9">
    <location>
        <begin position="138"/>
        <end position="237"/>
    </location>
</feature>
<dbReference type="AlphaFoldDB" id="A0A9P8MVT1"/>
<dbReference type="PANTHER" id="PTHR12297">
    <property type="entry name" value="HYPOXIA-INDUCBILE GENE 1 HIG1 -RELATED"/>
    <property type="match status" value="1"/>
</dbReference>
<evidence type="ECO:0000256" key="3">
    <source>
        <dbReference type="ARBA" id="ARBA00009366"/>
    </source>
</evidence>
<feature type="domain" description="HIG1" evidence="11">
    <location>
        <begin position="15"/>
        <end position="106"/>
    </location>
</feature>
<dbReference type="Pfam" id="PF04588">
    <property type="entry name" value="HIG_1_N"/>
    <property type="match status" value="1"/>
</dbReference>
<comment type="subcellular location">
    <subcellularLocation>
        <location evidence="2">Mitochondrion membrane</location>
    </subcellularLocation>
</comment>
<dbReference type="GO" id="GO:0097250">
    <property type="term" value="P:mitochondrial respirasome assembly"/>
    <property type="evidence" value="ECO:0007669"/>
    <property type="project" value="TreeGrafter"/>
</dbReference>
<comment type="similarity">
    <text evidence="3">Belongs to the RCF1 family.</text>
</comment>
<proteinExistence type="inferred from homology"/>
<comment type="caution">
    <text evidence="12">The sequence shown here is derived from an EMBL/GenBank/DDBJ whole genome shotgun (WGS) entry which is preliminary data.</text>
</comment>
<dbReference type="Gene3D" id="6.10.140.1320">
    <property type="match status" value="1"/>
</dbReference>
<gene>
    <name evidence="12" type="ORF">HRG_06287</name>
</gene>
<evidence type="ECO:0000256" key="2">
    <source>
        <dbReference type="ARBA" id="ARBA00004325"/>
    </source>
</evidence>
<evidence type="ECO:0000256" key="8">
    <source>
        <dbReference type="ARBA" id="ARBA00023136"/>
    </source>
</evidence>
<comment type="subunit">
    <text evidence="4">Associates with the respiratory chain complex III/complex IV supercomplex.</text>
</comment>
<evidence type="ECO:0000313" key="12">
    <source>
        <dbReference type="EMBL" id="KAH0962185.1"/>
    </source>
</evidence>
<feature type="transmembrane region" description="Helical" evidence="10">
    <location>
        <begin position="74"/>
        <end position="95"/>
    </location>
</feature>
<dbReference type="OrthoDB" id="6604018at2759"/>
<dbReference type="InterPro" id="IPR050355">
    <property type="entry name" value="RCF1"/>
</dbReference>
<keyword evidence="6 10" id="KW-1133">Transmembrane helix</keyword>
<name>A0A9P8MVT1_9HYPO</name>
<dbReference type="PANTHER" id="PTHR12297:SF3">
    <property type="entry name" value="HIG1 DOMAIN FAMILY MEMBER 1A"/>
    <property type="match status" value="1"/>
</dbReference>
<evidence type="ECO:0000256" key="5">
    <source>
        <dbReference type="ARBA" id="ARBA00022692"/>
    </source>
</evidence>
<feature type="region of interest" description="Disordered" evidence="9">
    <location>
        <begin position="1"/>
        <end position="23"/>
    </location>
</feature>
<evidence type="ECO:0000313" key="13">
    <source>
        <dbReference type="Proteomes" id="UP000824596"/>
    </source>
</evidence>
<feature type="compositionally biased region" description="Pro residues" evidence="9">
    <location>
        <begin position="1"/>
        <end position="10"/>
    </location>
</feature>
<dbReference type="EMBL" id="JAIZPD010000006">
    <property type="protein sequence ID" value="KAH0962185.1"/>
    <property type="molecule type" value="Genomic_DNA"/>
</dbReference>
<evidence type="ECO:0000256" key="9">
    <source>
        <dbReference type="SAM" id="MobiDB-lite"/>
    </source>
</evidence>
<keyword evidence="7" id="KW-0496">Mitochondrion</keyword>
<dbReference type="RefSeq" id="XP_044719698.1">
    <property type="nucleotide sequence ID" value="XM_044864758.1"/>
</dbReference>
<evidence type="ECO:0000256" key="6">
    <source>
        <dbReference type="ARBA" id="ARBA00022989"/>
    </source>
</evidence>
<accession>A0A9P8MVT1</accession>
<organism evidence="12 13">
    <name type="scientific">Hirsutella rhossiliensis</name>
    <dbReference type="NCBI Taxonomy" id="111463"/>
    <lineage>
        <taxon>Eukaryota</taxon>
        <taxon>Fungi</taxon>
        <taxon>Dikarya</taxon>
        <taxon>Ascomycota</taxon>
        <taxon>Pezizomycotina</taxon>
        <taxon>Sordariomycetes</taxon>
        <taxon>Hypocreomycetidae</taxon>
        <taxon>Hypocreales</taxon>
        <taxon>Ophiocordycipitaceae</taxon>
        <taxon>Hirsutella</taxon>
    </lineage>
</organism>
<dbReference type="Proteomes" id="UP000824596">
    <property type="component" value="Unassembled WGS sequence"/>
</dbReference>
<feature type="compositionally biased region" description="Basic and acidic residues" evidence="9">
    <location>
        <begin position="217"/>
        <end position="237"/>
    </location>
</feature>
<keyword evidence="5 10" id="KW-0812">Transmembrane</keyword>
<feature type="transmembrane region" description="Helical" evidence="10">
    <location>
        <begin position="43"/>
        <end position="62"/>
    </location>
</feature>
<sequence>MADRPPPPPLLSGSMPSSFDGNQDFYNERPMQKVTRKLKEEPLVPLGICLTVFAFVNAYRALRRGDSQQANKMFRARVAAQGFTVVAMVAGSMYYSKDREKTKELQKLKEQRDAEEKRIKWIRELEVRDEEDKALKARLEQRRQKPLPSSNAETTPEETARPGTGGALGKMGLWPRGENGAQEESAPVDAKATEETTPKKQNPKSSLGAIGEVIASNKKDEGGSKPAAEIRPEKREP</sequence>